<keyword evidence="2 5" id="KW-0812">Transmembrane</keyword>
<dbReference type="GO" id="GO:0016020">
    <property type="term" value="C:membrane"/>
    <property type="evidence" value="ECO:0007669"/>
    <property type="project" value="UniProtKB-SubCell"/>
</dbReference>
<dbReference type="InterPro" id="IPR007792">
    <property type="entry name" value="T4SS_VirB3/TrbD/AvhB"/>
</dbReference>
<dbReference type="RefSeq" id="WP_126322290.1">
    <property type="nucleotide sequence ID" value="NZ_AP018005.1"/>
</dbReference>
<dbReference type="Proteomes" id="UP000282483">
    <property type="component" value="Chromosome"/>
</dbReference>
<evidence type="ECO:0000313" key="8">
    <source>
        <dbReference type="Proteomes" id="UP000282483"/>
    </source>
</evidence>
<sequence>MSKDYQLEVDPLALALTRPPLFMGVPMRLFFANLAINMMLCIDLHTLIGIPLFGLVHLILFRLTMKDLQFFRVWLKYLTQTPPVLNHSFWGGTNSYQLE</sequence>
<evidence type="ECO:0000256" key="5">
    <source>
        <dbReference type="SAM" id="Phobius"/>
    </source>
</evidence>
<reference evidence="7 8" key="1">
    <citation type="submission" date="2017-03" db="EMBL/GenBank/DDBJ databases">
        <title>The genome sequence of Candidatus Rickettsiella viridis.</title>
        <authorList>
            <person name="Nikoh N."/>
            <person name="Tsuchida T."/>
            <person name="Yamaguchi K."/>
            <person name="Maeda T."/>
            <person name="Shigenobu S."/>
            <person name="Fukatsu T."/>
        </authorList>
    </citation>
    <scope>NUCLEOTIDE SEQUENCE [LARGE SCALE GENOMIC DNA]</scope>
    <source>
        <strain evidence="7 8">Ap-RA04</strain>
    </source>
</reference>
<evidence type="ECO:0000256" key="4">
    <source>
        <dbReference type="ARBA" id="ARBA00023136"/>
    </source>
</evidence>
<evidence type="ECO:0000256" key="2">
    <source>
        <dbReference type="ARBA" id="ARBA00022692"/>
    </source>
</evidence>
<evidence type="ECO:0000313" key="6">
    <source>
        <dbReference type="EMBL" id="BBB14773.1"/>
    </source>
</evidence>
<gene>
    <name evidence="6" type="primary">virB3</name>
    <name evidence="6" type="ORF">RVIR1_02410</name>
    <name evidence="7" type="ORF">RVIR1_10310</name>
</gene>
<organism evidence="7 8">
    <name type="scientific">Candidatus Rickettsiella viridis</name>
    <dbReference type="NCBI Taxonomy" id="676208"/>
    <lineage>
        <taxon>Bacteria</taxon>
        <taxon>Pseudomonadati</taxon>
        <taxon>Pseudomonadota</taxon>
        <taxon>Gammaproteobacteria</taxon>
        <taxon>Legionellales</taxon>
        <taxon>Coxiellaceae</taxon>
        <taxon>Rickettsiella</taxon>
    </lineage>
</organism>
<protein>
    <submittedName>
        <fullName evidence="7">Plasmid conjugal transfer protein TrbD/VirB3</fullName>
    </submittedName>
    <submittedName>
        <fullName evidence="6">Type IV secretory systen protein VirB3</fullName>
    </submittedName>
</protein>
<dbReference type="Pfam" id="PF05101">
    <property type="entry name" value="VirB3"/>
    <property type="match status" value="1"/>
</dbReference>
<keyword evidence="4 5" id="KW-0472">Membrane</keyword>
<keyword evidence="8" id="KW-1185">Reference proteome</keyword>
<dbReference type="EMBL" id="AP018005">
    <property type="protein sequence ID" value="BBB15503.1"/>
    <property type="molecule type" value="Genomic_DNA"/>
</dbReference>
<dbReference type="KEGG" id="rvi:RVIR1_02410"/>
<accession>A0A2Z5UWU4</accession>
<evidence type="ECO:0000256" key="3">
    <source>
        <dbReference type="ARBA" id="ARBA00022989"/>
    </source>
</evidence>
<evidence type="ECO:0000256" key="1">
    <source>
        <dbReference type="ARBA" id="ARBA00004370"/>
    </source>
</evidence>
<dbReference type="KEGG" id="rvi:RVIR1_10310"/>
<dbReference type="AlphaFoldDB" id="A0A2Z5UWU4"/>
<dbReference type="EMBL" id="AP018005">
    <property type="protein sequence ID" value="BBB14773.1"/>
    <property type="molecule type" value="Genomic_DNA"/>
</dbReference>
<comment type="subcellular location">
    <subcellularLocation>
        <location evidence="1">Membrane</location>
    </subcellularLocation>
</comment>
<proteinExistence type="predicted"/>
<feature type="transmembrane region" description="Helical" evidence="5">
    <location>
        <begin position="46"/>
        <end position="65"/>
    </location>
</feature>
<name>A0A2Z5UWU4_9COXI</name>
<evidence type="ECO:0000313" key="7">
    <source>
        <dbReference type="EMBL" id="BBB15503.1"/>
    </source>
</evidence>
<keyword evidence="3 5" id="KW-1133">Transmembrane helix</keyword>